<organism evidence="3 4">
    <name type="scientific">Sporisorium reilianum (strain SRZ2)</name>
    <name type="common">Maize head smut fungus</name>
    <dbReference type="NCBI Taxonomy" id="999809"/>
    <lineage>
        <taxon>Eukaryota</taxon>
        <taxon>Fungi</taxon>
        <taxon>Dikarya</taxon>
        <taxon>Basidiomycota</taxon>
        <taxon>Ustilaginomycotina</taxon>
        <taxon>Ustilaginomycetes</taxon>
        <taxon>Ustilaginales</taxon>
        <taxon>Ustilaginaceae</taxon>
        <taxon>Sporisorium</taxon>
    </lineage>
</organism>
<dbReference type="eggNOG" id="ENOG502RE2S">
    <property type="taxonomic scope" value="Eukaryota"/>
</dbReference>
<proteinExistence type="predicted"/>
<dbReference type="VEuPathDB" id="FungiDB:sr14552"/>
<gene>
    <name evidence="3" type="ORF">sr14552</name>
</gene>
<name>E7A341_SPORE</name>
<evidence type="ECO:0000313" key="3">
    <source>
        <dbReference type="EMBL" id="CBQ73964.1"/>
    </source>
</evidence>
<keyword evidence="4" id="KW-1185">Reference proteome</keyword>
<feature type="region of interest" description="Disordered" evidence="2">
    <location>
        <begin position="28"/>
        <end position="98"/>
    </location>
</feature>
<keyword evidence="1" id="KW-0175">Coiled coil</keyword>
<accession>E7A341</accession>
<feature type="compositionally biased region" description="Polar residues" evidence="2">
    <location>
        <begin position="55"/>
        <end position="72"/>
    </location>
</feature>
<evidence type="ECO:0000256" key="1">
    <source>
        <dbReference type="SAM" id="Coils"/>
    </source>
</evidence>
<feature type="coiled-coil region" evidence="1">
    <location>
        <begin position="112"/>
        <end position="181"/>
    </location>
</feature>
<evidence type="ECO:0000313" key="4">
    <source>
        <dbReference type="Proteomes" id="UP000008867"/>
    </source>
</evidence>
<dbReference type="HOGENOM" id="CLU_1058345_0_0_1"/>
<dbReference type="AlphaFoldDB" id="E7A341"/>
<evidence type="ECO:0000256" key="2">
    <source>
        <dbReference type="SAM" id="MobiDB-lite"/>
    </source>
</evidence>
<reference evidence="3 4" key="1">
    <citation type="journal article" date="2010" name="Science">
        <title>Pathogenicity determinants in smut fungi revealed by genome comparison.</title>
        <authorList>
            <person name="Schirawski J."/>
            <person name="Mannhaupt G."/>
            <person name="Muench K."/>
            <person name="Brefort T."/>
            <person name="Schipper K."/>
            <person name="Doehlemann G."/>
            <person name="Di Stasio M."/>
            <person name="Roessel N."/>
            <person name="Mendoza-Mendoza A."/>
            <person name="Pester D."/>
            <person name="Mueller O."/>
            <person name="Winterberg B."/>
            <person name="Meyer E."/>
            <person name="Ghareeb H."/>
            <person name="Wollenberg T."/>
            <person name="Muensterkoetter M."/>
            <person name="Wong P."/>
            <person name="Walter M."/>
            <person name="Stukenbrock E."/>
            <person name="Gueldener U."/>
            <person name="Kahmann R."/>
        </authorList>
    </citation>
    <scope>NUCLEOTIDE SEQUENCE [LARGE SCALE GENOMIC DNA]</scope>
    <source>
        <strain evidence="4">SRZ2</strain>
    </source>
</reference>
<sequence>MGDDSDDLALDVEQASIASNIFDLGVEKVDKESSSGSGSLTQRAAMVRDELLGNDSLQPGSAPESLSSSGTSAEELDSLSQKSDSKDEEADLEERLNNSAISHSLRHIAMAFDEKSRELESLRKIQQTHEEETALLRAQIQNEKEETQALTKELDELKSSYAGLSCELEALKRDVKNKDELLCLSDRISSRLFDMIHAIKAQIEAAETLSPAIRSISSSSSAASFDSDSASITSSQAGNTPASVALPTPIEALIKQIEAKYSE</sequence>
<feature type="compositionally biased region" description="Low complexity" evidence="2">
    <location>
        <begin position="221"/>
        <end position="237"/>
    </location>
</feature>
<protein>
    <submittedName>
        <fullName evidence="3">Uncharacterized protein</fullName>
    </submittedName>
</protein>
<dbReference type="Proteomes" id="UP000008867">
    <property type="component" value="Chromosome 9"/>
</dbReference>
<feature type="region of interest" description="Disordered" evidence="2">
    <location>
        <begin position="221"/>
        <end position="243"/>
    </location>
</feature>
<dbReference type="EMBL" id="FQ311474">
    <property type="protein sequence ID" value="CBQ73964.1"/>
    <property type="molecule type" value="Genomic_DNA"/>
</dbReference>
<dbReference type="OrthoDB" id="2556589at2759"/>